<name>A0A2V2N320_9EURY</name>
<dbReference type="GeneID" id="97609303"/>
<evidence type="ECO:0000313" key="2">
    <source>
        <dbReference type="EMBL" id="PWR69603.1"/>
    </source>
</evidence>
<evidence type="ECO:0000259" key="1">
    <source>
        <dbReference type="Pfam" id="PF09820"/>
    </source>
</evidence>
<evidence type="ECO:0000313" key="3">
    <source>
        <dbReference type="Proteomes" id="UP000245934"/>
    </source>
</evidence>
<dbReference type="AlphaFoldDB" id="A0A2V2N320"/>
<dbReference type="EMBL" id="QGMZ01000060">
    <property type="protein sequence ID" value="PWR69603.1"/>
    <property type="molecule type" value="Genomic_DNA"/>
</dbReference>
<dbReference type="InterPro" id="IPR012547">
    <property type="entry name" value="PDDEXK_9"/>
</dbReference>
<dbReference type="Pfam" id="PF09820">
    <property type="entry name" value="AAA-ATPase_like"/>
    <property type="match status" value="1"/>
</dbReference>
<dbReference type="RefSeq" id="WP_109942405.1">
    <property type="nucleotide sequence ID" value="NZ_CP176366.1"/>
</dbReference>
<proteinExistence type="predicted"/>
<protein>
    <submittedName>
        <fullName evidence="2">AAA family ATPase</fullName>
    </submittedName>
</protein>
<dbReference type="Pfam" id="PF08011">
    <property type="entry name" value="PDDEXK_9"/>
    <property type="match status" value="1"/>
</dbReference>
<dbReference type="OrthoDB" id="74831at2157"/>
<reference evidence="2 3" key="1">
    <citation type="submission" date="2018-05" db="EMBL/GenBank/DDBJ databases">
        <title>Draft genome of Methanospirillum stamsii Pt1.</title>
        <authorList>
            <person name="Dueholm M.S."/>
            <person name="Nielsen P.H."/>
            <person name="Bakmann L.F."/>
            <person name="Otzen D.E."/>
        </authorList>
    </citation>
    <scope>NUCLEOTIDE SEQUENCE [LARGE SCALE GENOMIC DNA]</scope>
    <source>
        <strain evidence="2 3">Pt1</strain>
    </source>
</reference>
<comment type="caution">
    <text evidence="2">The sequence shown here is derived from an EMBL/GenBank/DDBJ whole genome shotgun (WGS) entry which is preliminary data.</text>
</comment>
<dbReference type="Proteomes" id="UP000245934">
    <property type="component" value="Unassembled WGS sequence"/>
</dbReference>
<dbReference type="InterPro" id="IPR027417">
    <property type="entry name" value="P-loop_NTPase"/>
</dbReference>
<dbReference type="PANTHER" id="PTHR34825">
    <property type="entry name" value="CONSERVED PROTEIN, WITH A WEAK D-GALACTARATE DEHYDRATASE/ALTRONATE HYDROLASE DOMAIN"/>
    <property type="match status" value="1"/>
</dbReference>
<sequence>MTTTKKRIPIGESDFKNLIEGNNYFVDKSLLIKDIIEDNSLVILLPRPRRFGKTLNMTMLRYFFEISDQDLRGLFTGLDISKYPDIMEYAGNFPVIYLTFKDFKFTGWEDSLSKFRTILAELYSRHDYLFVKSLSKTDKILIEKILTLESDPATLGSALKNLSRLLFSHFHKKPVILIDEYDTPLYAAWEHEYYAEMISFIRILLGSALKDNPYLEKAVLTGVMRIAKESVFSDLNNLEVYSILDRKFSERFGFLEEEVLELLREYQCTESFHEVKEWYNGYQFGPHTVYNPWSVLNYIKHVESGPKPYWVQTSSNTLIQIVFQKSDRQVKEDIQELLSGRPVTKQIRNDFVLPEIFQSQNALFSFLLFSGYLTALKISDTHPPEYELKIPNREVSYVYDEIIVTWIEQFNSLGTFNQMLNDLTKGNIESFIDYFSTIVATSFSYFDLSEKKAENFYHAFVLGLFVSLSDVYNLRSNRESGFGRYDLMLIPRDPDKHTNGFVIEFKAVNERRGETLDMAAGAALQQIHEREYAHELMSHHVHTIFLIGIAFKGKEVKILYDRI</sequence>
<organism evidence="2 3">
    <name type="scientific">Methanospirillum stamsii</name>
    <dbReference type="NCBI Taxonomy" id="1277351"/>
    <lineage>
        <taxon>Archaea</taxon>
        <taxon>Methanobacteriati</taxon>
        <taxon>Methanobacteriota</taxon>
        <taxon>Stenosarchaea group</taxon>
        <taxon>Methanomicrobia</taxon>
        <taxon>Methanomicrobiales</taxon>
        <taxon>Methanospirillaceae</taxon>
        <taxon>Methanospirillum</taxon>
    </lineage>
</organism>
<dbReference type="InterPro" id="IPR018631">
    <property type="entry name" value="AAA-ATPase-like_dom"/>
</dbReference>
<feature type="domain" description="AAA-ATPase-like" evidence="1">
    <location>
        <begin position="9"/>
        <end position="232"/>
    </location>
</feature>
<dbReference type="PANTHER" id="PTHR34825:SF1">
    <property type="entry name" value="AAA-ATPASE-LIKE DOMAIN-CONTAINING PROTEIN"/>
    <property type="match status" value="1"/>
</dbReference>
<gene>
    <name evidence="2" type="ORF">DLD82_17395</name>
</gene>
<dbReference type="SUPFAM" id="SSF52540">
    <property type="entry name" value="P-loop containing nucleoside triphosphate hydrolases"/>
    <property type="match status" value="1"/>
</dbReference>
<keyword evidence="3" id="KW-1185">Reference proteome</keyword>
<accession>A0A2V2N320</accession>